<protein>
    <submittedName>
        <fullName evidence="1">Uncharacterized protein</fullName>
    </submittedName>
</protein>
<comment type="caution">
    <text evidence="1">The sequence shown here is derived from an EMBL/GenBank/DDBJ whole genome shotgun (WGS) entry which is preliminary data.</text>
</comment>
<name>A0A016S9Q4_9BILA</name>
<dbReference type="Proteomes" id="UP000024635">
    <property type="component" value="Unassembled WGS sequence"/>
</dbReference>
<dbReference type="OrthoDB" id="5876382at2759"/>
<reference evidence="2" key="1">
    <citation type="journal article" date="2015" name="Nat. Genet.">
        <title>The genome and transcriptome of the zoonotic hookworm Ancylostoma ceylanicum identify infection-specific gene families.</title>
        <authorList>
            <person name="Schwarz E.M."/>
            <person name="Hu Y."/>
            <person name="Antoshechkin I."/>
            <person name="Miller M.M."/>
            <person name="Sternberg P.W."/>
            <person name="Aroian R.V."/>
        </authorList>
    </citation>
    <scope>NUCLEOTIDE SEQUENCE</scope>
    <source>
        <strain evidence="2">HY135</strain>
    </source>
</reference>
<dbReference type="AlphaFoldDB" id="A0A016S9Q4"/>
<gene>
    <name evidence="1" type="primary">Acey_s0263.g595</name>
    <name evidence="1" type="ORF">Y032_0263g595</name>
</gene>
<sequence length="108" mass="12296">MCLHLRAVHYFCHPPSSSDSVVYSRFQPYSFLIPGSIPNFCNFRMSIAILNDPQLSNDVYDLLISQTAPCLVPKERPQYHDFVTIDSCPIREHQPSSMPSSLALLLRL</sequence>
<proteinExistence type="predicted"/>
<evidence type="ECO:0000313" key="1">
    <source>
        <dbReference type="EMBL" id="EYB87418.1"/>
    </source>
</evidence>
<keyword evidence="2" id="KW-1185">Reference proteome</keyword>
<organism evidence="1 2">
    <name type="scientific">Ancylostoma ceylanicum</name>
    <dbReference type="NCBI Taxonomy" id="53326"/>
    <lineage>
        <taxon>Eukaryota</taxon>
        <taxon>Metazoa</taxon>
        <taxon>Ecdysozoa</taxon>
        <taxon>Nematoda</taxon>
        <taxon>Chromadorea</taxon>
        <taxon>Rhabditida</taxon>
        <taxon>Rhabditina</taxon>
        <taxon>Rhabditomorpha</taxon>
        <taxon>Strongyloidea</taxon>
        <taxon>Ancylostomatidae</taxon>
        <taxon>Ancylostomatinae</taxon>
        <taxon>Ancylostoma</taxon>
    </lineage>
</organism>
<accession>A0A016S9Q4</accession>
<dbReference type="EMBL" id="JARK01001599">
    <property type="protein sequence ID" value="EYB87418.1"/>
    <property type="molecule type" value="Genomic_DNA"/>
</dbReference>
<evidence type="ECO:0000313" key="2">
    <source>
        <dbReference type="Proteomes" id="UP000024635"/>
    </source>
</evidence>